<evidence type="ECO:0000313" key="3">
    <source>
        <dbReference type="Proteomes" id="UP000019116"/>
    </source>
</evidence>
<organism evidence="2">
    <name type="scientific">Triticum aestivum</name>
    <name type="common">Wheat</name>
    <dbReference type="NCBI Taxonomy" id="4565"/>
    <lineage>
        <taxon>Eukaryota</taxon>
        <taxon>Viridiplantae</taxon>
        <taxon>Streptophyta</taxon>
        <taxon>Embryophyta</taxon>
        <taxon>Tracheophyta</taxon>
        <taxon>Spermatophyta</taxon>
        <taxon>Magnoliopsida</taxon>
        <taxon>Liliopsida</taxon>
        <taxon>Poales</taxon>
        <taxon>Poaceae</taxon>
        <taxon>BOP clade</taxon>
        <taxon>Pooideae</taxon>
        <taxon>Triticodae</taxon>
        <taxon>Triticeae</taxon>
        <taxon>Triticinae</taxon>
        <taxon>Triticum</taxon>
    </lineage>
</organism>
<dbReference type="Gramene" id="TraesCS5D03G0384000.1">
    <property type="protein sequence ID" value="TraesCS5D03G0384000.1.CDS1"/>
    <property type="gene ID" value="TraesCS5D03G0384000"/>
</dbReference>
<reference evidence="2" key="2">
    <citation type="submission" date="2018-10" db="UniProtKB">
        <authorList>
            <consortium name="EnsemblPlants"/>
        </authorList>
    </citation>
    <scope>IDENTIFICATION</scope>
</reference>
<evidence type="ECO:0000256" key="1">
    <source>
        <dbReference type="SAM" id="MobiDB-lite"/>
    </source>
</evidence>
<dbReference type="EnsemblPlants" id="TraesCS5D02G156600.1">
    <property type="protein sequence ID" value="TraesCS5D02G156600.1.cds1"/>
    <property type="gene ID" value="TraesCS5D02G156600"/>
</dbReference>
<proteinExistence type="predicted"/>
<dbReference type="Gramene" id="TraesCS5D02G156600.1">
    <property type="protein sequence ID" value="TraesCS5D02G156600.1.cds1"/>
    <property type="gene ID" value="TraesCS5D02G156600"/>
</dbReference>
<accession>A0A3B6MPF3</accession>
<name>A0A3B6MPF3_WHEAT</name>
<evidence type="ECO:0000313" key="2">
    <source>
        <dbReference type="EnsemblPlants" id="TraesCS5D02G156600.1.cds1"/>
    </source>
</evidence>
<dbReference type="AlphaFoldDB" id="A0A3B6MPF3"/>
<protein>
    <submittedName>
        <fullName evidence="2">Uncharacterized protein</fullName>
    </submittedName>
</protein>
<sequence length="383" mass="39230">MAVHQPHPGVVGDEPDDSPPIQRDAHRVPHWWVVEVELCGVGSGIEVAEALSEDEEVVAMGVDRVVLPGEDVGALEHDLHHGAVLELVHLGAWHGLPERAAHILRRVVELHRRVGGEVGGEDAGGGGIALVVCLEDGDGGGENEGGVVDARREPRVVGAAAVLSAGAVEEADADGEEKVLVDRRGEAHRVEVAQARCERGDRGRVIVRWEGRHRRARRATGAVVEDGGGGGVVEGHTLRAGVGAGGEVVPARRLVEGDEDVRGLAGPEHDDSGVVRLEVGGVGAHDGHGVAGEGDEELGVERGVDEAQQVGLAGLDREHGRVLGGAAVEVAGLAVDGDGVGDVGSCTGARGGADDVDGVHVPPLTCAHAARLLVAENGTVLSI</sequence>
<feature type="region of interest" description="Disordered" evidence="1">
    <location>
        <begin position="1"/>
        <end position="23"/>
    </location>
</feature>
<keyword evidence="3" id="KW-1185">Reference proteome</keyword>
<reference evidence="2" key="1">
    <citation type="submission" date="2018-08" db="EMBL/GenBank/DDBJ databases">
        <authorList>
            <person name="Rossello M."/>
        </authorList>
    </citation>
    <scope>NUCLEOTIDE SEQUENCE [LARGE SCALE GENOMIC DNA]</scope>
    <source>
        <strain evidence="2">cv. Chinese Spring</strain>
    </source>
</reference>
<dbReference type="Proteomes" id="UP000019116">
    <property type="component" value="Chromosome 5D"/>
</dbReference>